<evidence type="ECO:0000256" key="1">
    <source>
        <dbReference type="SAM" id="MobiDB-lite"/>
    </source>
</evidence>
<dbReference type="AlphaFoldDB" id="A0A0L0V9X1"/>
<keyword evidence="2" id="KW-0732">Signal</keyword>
<dbReference type="Proteomes" id="UP000054564">
    <property type="component" value="Unassembled WGS sequence"/>
</dbReference>
<name>A0A0L0V9X1_9BASI</name>
<comment type="caution">
    <text evidence="3">The sequence shown here is derived from an EMBL/GenBank/DDBJ whole genome shotgun (WGS) entry which is preliminary data.</text>
</comment>
<keyword evidence="4" id="KW-1185">Reference proteome</keyword>
<feature type="region of interest" description="Disordered" evidence="1">
    <location>
        <begin position="169"/>
        <end position="217"/>
    </location>
</feature>
<organism evidence="3 4">
    <name type="scientific">Puccinia striiformis f. sp. tritici PST-78</name>
    <dbReference type="NCBI Taxonomy" id="1165861"/>
    <lineage>
        <taxon>Eukaryota</taxon>
        <taxon>Fungi</taxon>
        <taxon>Dikarya</taxon>
        <taxon>Basidiomycota</taxon>
        <taxon>Pucciniomycotina</taxon>
        <taxon>Pucciniomycetes</taxon>
        <taxon>Pucciniales</taxon>
        <taxon>Pucciniaceae</taxon>
        <taxon>Puccinia</taxon>
    </lineage>
</organism>
<protein>
    <submittedName>
        <fullName evidence="3">Uncharacterized protein</fullName>
    </submittedName>
</protein>
<sequence length="297" mass="34010">MTQLKFLLGLFGSLLATSVLGAGISDEDFAKLPEGMHIIKADKAGLPYVDPVTNEKFQNIQNKLDKEIMIHNGRDSWIIEPRQNVHLDYDPNHPYFLITDNETVLLTKDSYKDYVTDTAIERLKEKAGERPTASPPTGCKDTSDYQHEEWYENLTPDAVQNTEEIADKSLPIIEGESQRDQSRESSRATGSGGEQKPQDAPMKEIQNAPSSRPVEPMIPVEPIHRGIRTGRWSKQRRPIILLHPQSSTFTPYMPFHTPHYFPHYPQFDGAVMKRIDPYTKQEYYEPTSYIYNAYPNR</sequence>
<evidence type="ECO:0000256" key="2">
    <source>
        <dbReference type="SAM" id="SignalP"/>
    </source>
</evidence>
<evidence type="ECO:0000313" key="4">
    <source>
        <dbReference type="Proteomes" id="UP000054564"/>
    </source>
</evidence>
<feature type="signal peptide" evidence="2">
    <location>
        <begin position="1"/>
        <end position="21"/>
    </location>
</feature>
<feature type="chain" id="PRO_5005548968" evidence="2">
    <location>
        <begin position="22"/>
        <end position="297"/>
    </location>
</feature>
<evidence type="ECO:0000313" key="3">
    <source>
        <dbReference type="EMBL" id="KNE96083.1"/>
    </source>
</evidence>
<accession>A0A0L0V9X1</accession>
<dbReference type="EMBL" id="AJIL01000087">
    <property type="protein sequence ID" value="KNE96083.1"/>
    <property type="molecule type" value="Genomic_DNA"/>
</dbReference>
<gene>
    <name evidence="3" type="ORF">PSTG_10655</name>
</gene>
<proteinExistence type="predicted"/>
<feature type="compositionally biased region" description="Basic and acidic residues" evidence="1">
    <location>
        <begin position="176"/>
        <end position="186"/>
    </location>
</feature>
<dbReference type="OrthoDB" id="2518962at2759"/>
<reference evidence="4" key="1">
    <citation type="submission" date="2014-03" db="EMBL/GenBank/DDBJ databases">
        <title>The Genome Sequence of Puccinia striiformis f. sp. tritici PST-78.</title>
        <authorList>
            <consortium name="The Broad Institute Genome Sequencing Platform"/>
            <person name="Cuomo C."/>
            <person name="Hulbert S."/>
            <person name="Chen X."/>
            <person name="Walker B."/>
            <person name="Young S.K."/>
            <person name="Zeng Q."/>
            <person name="Gargeya S."/>
            <person name="Fitzgerald M."/>
            <person name="Haas B."/>
            <person name="Abouelleil A."/>
            <person name="Alvarado L."/>
            <person name="Arachchi H.M."/>
            <person name="Berlin A.M."/>
            <person name="Chapman S.B."/>
            <person name="Goldberg J."/>
            <person name="Griggs A."/>
            <person name="Gujja S."/>
            <person name="Hansen M."/>
            <person name="Howarth C."/>
            <person name="Imamovic A."/>
            <person name="Larimer J."/>
            <person name="McCowan C."/>
            <person name="Montmayeur A."/>
            <person name="Murphy C."/>
            <person name="Neiman D."/>
            <person name="Pearson M."/>
            <person name="Priest M."/>
            <person name="Roberts A."/>
            <person name="Saif S."/>
            <person name="Shea T."/>
            <person name="Sisk P."/>
            <person name="Sykes S."/>
            <person name="Wortman J."/>
            <person name="Nusbaum C."/>
            <person name="Birren B."/>
        </authorList>
    </citation>
    <scope>NUCLEOTIDE SEQUENCE [LARGE SCALE GENOMIC DNA]</scope>
    <source>
        <strain evidence="4">race PST-78</strain>
    </source>
</reference>